<evidence type="ECO:0000313" key="2">
    <source>
        <dbReference type="EMBL" id="TFK24386.1"/>
    </source>
</evidence>
<accession>A0A5C3KV34</accession>
<dbReference type="STRING" id="230819.A0A5C3KV34"/>
<gene>
    <name evidence="2" type="ORF">FA15DRAFT_592484</name>
</gene>
<dbReference type="Proteomes" id="UP000307440">
    <property type="component" value="Unassembled WGS sequence"/>
</dbReference>
<dbReference type="EMBL" id="ML210201">
    <property type="protein sequence ID" value="TFK24386.1"/>
    <property type="molecule type" value="Genomic_DNA"/>
</dbReference>
<dbReference type="OrthoDB" id="3199367at2759"/>
<feature type="compositionally biased region" description="Polar residues" evidence="1">
    <location>
        <begin position="172"/>
        <end position="192"/>
    </location>
</feature>
<feature type="compositionally biased region" description="Low complexity" evidence="1">
    <location>
        <begin position="193"/>
        <end position="216"/>
    </location>
</feature>
<evidence type="ECO:0000313" key="3">
    <source>
        <dbReference type="Proteomes" id="UP000307440"/>
    </source>
</evidence>
<feature type="region of interest" description="Disordered" evidence="1">
    <location>
        <begin position="133"/>
        <end position="221"/>
    </location>
</feature>
<sequence length="245" mass="25865">MGSESILRRSLLEKVNKAYYARELSERDVVVPRIIKPDAGSIWPVGSVQTVVWDITQLPPTDDEITNLQGRVILGRDTGDSLNLDFENPLAQGFHIRLGRINITVPNVPPRPDYLIVLMGNSGNTSPSFAITRIDSENPPTEPGPSLPGVAPSLTRSSPFEPTLITEPIPISGTTITGGVSPPITSWSVTETPDSGPSSSPDGSSPSPSSEPPAQGASGGSSGFRISVNPALFLCTIVGAWVLAF</sequence>
<organism evidence="2 3">
    <name type="scientific">Coprinopsis marcescibilis</name>
    <name type="common">Agaric fungus</name>
    <name type="synonym">Psathyrella marcescibilis</name>
    <dbReference type="NCBI Taxonomy" id="230819"/>
    <lineage>
        <taxon>Eukaryota</taxon>
        <taxon>Fungi</taxon>
        <taxon>Dikarya</taxon>
        <taxon>Basidiomycota</taxon>
        <taxon>Agaricomycotina</taxon>
        <taxon>Agaricomycetes</taxon>
        <taxon>Agaricomycetidae</taxon>
        <taxon>Agaricales</taxon>
        <taxon>Agaricineae</taxon>
        <taxon>Psathyrellaceae</taxon>
        <taxon>Coprinopsis</taxon>
    </lineage>
</organism>
<keyword evidence="3" id="KW-1185">Reference proteome</keyword>
<proteinExistence type="predicted"/>
<protein>
    <submittedName>
        <fullName evidence="2">Uncharacterized protein</fullName>
    </submittedName>
</protein>
<evidence type="ECO:0000256" key="1">
    <source>
        <dbReference type="SAM" id="MobiDB-lite"/>
    </source>
</evidence>
<reference evidence="2 3" key="1">
    <citation type="journal article" date="2019" name="Nat. Ecol. Evol.">
        <title>Megaphylogeny resolves global patterns of mushroom evolution.</title>
        <authorList>
            <person name="Varga T."/>
            <person name="Krizsan K."/>
            <person name="Foldi C."/>
            <person name="Dima B."/>
            <person name="Sanchez-Garcia M."/>
            <person name="Sanchez-Ramirez S."/>
            <person name="Szollosi G.J."/>
            <person name="Szarkandi J.G."/>
            <person name="Papp V."/>
            <person name="Albert L."/>
            <person name="Andreopoulos W."/>
            <person name="Angelini C."/>
            <person name="Antonin V."/>
            <person name="Barry K.W."/>
            <person name="Bougher N.L."/>
            <person name="Buchanan P."/>
            <person name="Buyck B."/>
            <person name="Bense V."/>
            <person name="Catcheside P."/>
            <person name="Chovatia M."/>
            <person name="Cooper J."/>
            <person name="Damon W."/>
            <person name="Desjardin D."/>
            <person name="Finy P."/>
            <person name="Geml J."/>
            <person name="Haridas S."/>
            <person name="Hughes K."/>
            <person name="Justo A."/>
            <person name="Karasinski D."/>
            <person name="Kautmanova I."/>
            <person name="Kiss B."/>
            <person name="Kocsube S."/>
            <person name="Kotiranta H."/>
            <person name="LaButti K.M."/>
            <person name="Lechner B.E."/>
            <person name="Liimatainen K."/>
            <person name="Lipzen A."/>
            <person name="Lukacs Z."/>
            <person name="Mihaltcheva S."/>
            <person name="Morgado L.N."/>
            <person name="Niskanen T."/>
            <person name="Noordeloos M.E."/>
            <person name="Ohm R.A."/>
            <person name="Ortiz-Santana B."/>
            <person name="Ovrebo C."/>
            <person name="Racz N."/>
            <person name="Riley R."/>
            <person name="Savchenko A."/>
            <person name="Shiryaev A."/>
            <person name="Soop K."/>
            <person name="Spirin V."/>
            <person name="Szebenyi C."/>
            <person name="Tomsovsky M."/>
            <person name="Tulloss R.E."/>
            <person name="Uehling J."/>
            <person name="Grigoriev I.V."/>
            <person name="Vagvolgyi C."/>
            <person name="Papp T."/>
            <person name="Martin F.M."/>
            <person name="Miettinen O."/>
            <person name="Hibbett D.S."/>
            <person name="Nagy L.G."/>
        </authorList>
    </citation>
    <scope>NUCLEOTIDE SEQUENCE [LARGE SCALE GENOMIC DNA]</scope>
    <source>
        <strain evidence="2 3">CBS 121175</strain>
    </source>
</reference>
<name>A0A5C3KV34_COPMA</name>
<dbReference type="AlphaFoldDB" id="A0A5C3KV34"/>